<dbReference type="RefSeq" id="WP_159445345.1">
    <property type="nucleotide sequence ID" value="NZ_AP026672.1"/>
</dbReference>
<dbReference type="Pfam" id="PF07963">
    <property type="entry name" value="N_methyl"/>
    <property type="match status" value="1"/>
</dbReference>
<name>A0A1W1WV44_9BACT</name>
<accession>A0A1W1WV44</accession>
<evidence type="ECO:0000313" key="2">
    <source>
        <dbReference type="Proteomes" id="UP000192602"/>
    </source>
</evidence>
<reference evidence="2" key="1">
    <citation type="submission" date="2017-04" db="EMBL/GenBank/DDBJ databases">
        <authorList>
            <person name="Varghese N."/>
            <person name="Submissions S."/>
        </authorList>
    </citation>
    <scope>NUCLEOTIDE SEQUENCE [LARGE SCALE GENOMIC DNA]</scope>
    <source>
        <strain evidence="2">DSM 16512</strain>
    </source>
</reference>
<dbReference type="NCBIfam" id="TIGR02532">
    <property type="entry name" value="IV_pilin_GFxxxE"/>
    <property type="match status" value="1"/>
</dbReference>
<gene>
    <name evidence="1" type="ORF">SAMN05660197_2036</name>
</gene>
<organism evidence="1 2">
    <name type="scientific">Nitratiruptor tergarcus DSM 16512</name>
    <dbReference type="NCBI Taxonomy" id="1069081"/>
    <lineage>
        <taxon>Bacteria</taxon>
        <taxon>Pseudomonadati</taxon>
        <taxon>Campylobacterota</taxon>
        <taxon>Epsilonproteobacteria</taxon>
        <taxon>Nautiliales</taxon>
        <taxon>Nitratiruptoraceae</taxon>
        <taxon>Nitratiruptor</taxon>
    </lineage>
</organism>
<proteinExistence type="predicted"/>
<keyword evidence="2" id="KW-1185">Reference proteome</keyword>
<protein>
    <submittedName>
        <fullName evidence="1">Prepilin-type N-terminal cleavage/methylation domain-containing protein</fullName>
    </submittedName>
</protein>
<sequence length="146" mass="16452">MKKAFTIIEVMIAVMILALVGTALLKNAGAGLDFMQKISKKEQVIDSISVVVAHRNPDFNHLKKSLYDFVEQEFLIDDIELLKILKGKKFLYQESEAKISLPTLEGFSQQFVEEEEKNQANLLNFTFTKISIQGNGGDHLFVVDAM</sequence>
<dbReference type="AlphaFoldDB" id="A0A1W1WV44"/>
<dbReference type="Proteomes" id="UP000192602">
    <property type="component" value="Unassembled WGS sequence"/>
</dbReference>
<dbReference type="EMBL" id="FWWZ01000002">
    <property type="protein sequence ID" value="SMC10194.1"/>
    <property type="molecule type" value="Genomic_DNA"/>
</dbReference>
<evidence type="ECO:0000313" key="1">
    <source>
        <dbReference type="EMBL" id="SMC10194.1"/>
    </source>
</evidence>
<dbReference type="STRING" id="1069081.SAMN05660197_2036"/>
<dbReference type="InterPro" id="IPR012902">
    <property type="entry name" value="N_methyl_site"/>
</dbReference>